<accession>A0A5B7H4R4</accession>
<dbReference type="AlphaFoldDB" id="A0A5B7H4R4"/>
<feature type="region of interest" description="Disordered" evidence="1">
    <location>
        <begin position="1"/>
        <end position="33"/>
    </location>
</feature>
<organism evidence="2 3">
    <name type="scientific">Portunus trituberculatus</name>
    <name type="common">Swimming crab</name>
    <name type="synonym">Neptunus trituberculatus</name>
    <dbReference type="NCBI Taxonomy" id="210409"/>
    <lineage>
        <taxon>Eukaryota</taxon>
        <taxon>Metazoa</taxon>
        <taxon>Ecdysozoa</taxon>
        <taxon>Arthropoda</taxon>
        <taxon>Crustacea</taxon>
        <taxon>Multicrustacea</taxon>
        <taxon>Malacostraca</taxon>
        <taxon>Eumalacostraca</taxon>
        <taxon>Eucarida</taxon>
        <taxon>Decapoda</taxon>
        <taxon>Pleocyemata</taxon>
        <taxon>Brachyura</taxon>
        <taxon>Eubrachyura</taxon>
        <taxon>Portunoidea</taxon>
        <taxon>Portunidae</taxon>
        <taxon>Portuninae</taxon>
        <taxon>Portunus</taxon>
    </lineage>
</organism>
<comment type="caution">
    <text evidence="2">The sequence shown here is derived from an EMBL/GenBank/DDBJ whole genome shotgun (WGS) entry which is preliminary data.</text>
</comment>
<name>A0A5B7H4R4_PORTR</name>
<dbReference type="EMBL" id="VSRR010025783">
    <property type="protein sequence ID" value="MPC67110.1"/>
    <property type="molecule type" value="Genomic_DNA"/>
</dbReference>
<keyword evidence="3" id="KW-1185">Reference proteome</keyword>
<proteinExistence type="predicted"/>
<gene>
    <name evidence="2" type="ORF">E2C01_061276</name>
</gene>
<evidence type="ECO:0000313" key="3">
    <source>
        <dbReference type="Proteomes" id="UP000324222"/>
    </source>
</evidence>
<feature type="compositionally biased region" description="Basic and acidic residues" evidence="1">
    <location>
        <begin position="14"/>
        <end position="28"/>
    </location>
</feature>
<sequence>MNVVVRNKTDGPAGEDHDGIPDDSDARNRRYSTNNNKVLVLHLEQGRIKPEGGRRGEPPNTTPNSLWSVLTGEVTQIQDLHGALQPPLSVLRNSRWRPRWLTKLDAKEYPHTKCLFFNRFCDVIC</sequence>
<evidence type="ECO:0000313" key="2">
    <source>
        <dbReference type="EMBL" id="MPC67110.1"/>
    </source>
</evidence>
<protein>
    <submittedName>
        <fullName evidence="2">Uncharacterized protein</fullName>
    </submittedName>
</protein>
<evidence type="ECO:0000256" key="1">
    <source>
        <dbReference type="SAM" id="MobiDB-lite"/>
    </source>
</evidence>
<reference evidence="2 3" key="1">
    <citation type="submission" date="2019-05" db="EMBL/GenBank/DDBJ databases">
        <title>Another draft genome of Portunus trituberculatus and its Hox gene families provides insights of decapod evolution.</title>
        <authorList>
            <person name="Jeong J.-H."/>
            <person name="Song I."/>
            <person name="Kim S."/>
            <person name="Choi T."/>
            <person name="Kim D."/>
            <person name="Ryu S."/>
            <person name="Kim W."/>
        </authorList>
    </citation>
    <scope>NUCLEOTIDE SEQUENCE [LARGE SCALE GENOMIC DNA]</scope>
    <source>
        <tissue evidence="2">Muscle</tissue>
    </source>
</reference>
<dbReference type="Proteomes" id="UP000324222">
    <property type="component" value="Unassembled WGS sequence"/>
</dbReference>